<accession>A0A1H9GQ57</accession>
<dbReference type="Pfam" id="PF14478">
    <property type="entry name" value="DUF4430"/>
    <property type="match status" value="1"/>
</dbReference>
<dbReference type="Gene3D" id="2.170.130.30">
    <property type="match status" value="1"/>
</dbReference>
<protein>
    <recommendedName>
        <fullName evidence="3">Transcobalamin-like C-terminal domain-containing protein</fullName>
    </recommendedName>
</protein>
<gene>
    <name evidence="4" type="ORF">SAMN04488558_11614</name>
</gene>
<dbReference type="EMBL" id="FOEN01000016">
    <property type="protein sequence ID" value="SEQ52118.1"/>
    <property type="molecule type" value="Genomic_DNA"/>
</dbReference>
<feature type="compositionally biased region" description="Low complexity" evidence="1">
    <location>
        <begin position="29"/>
        <end position="47"/>
    </location>
</feature>
<dbReference type="RefSeq" id="WP_092572676.1">
    <property type="nucleotide sequence ID" value="NZ_CALUDV010000042.1"/>
</dbReference>
<feature type="signal peptide" evidence="2">
    <location>
        <begin position="1"/>
        <end position="21"/>
    </location>
</feature>
<organism evidence="4 5">
    <name type="scientific">Ignavigranum ruoffiae</name>
    <dbReference type="NCBI Taxonomy" id="89093"/>
    <lineage>
        <taxon>Bacteria</taxon>
        <taxon>Bacillati</taxon>
        <taxon>Bacillota</taxon>
        <taxon>Bacilli</taxon>
        <taxon>Lactobacillales</taxon>
        <taxon>Aerococcaceae</taxon>
        <taxon>Ignavigranum</taxon>
    </lineage>
</organism>
<dbReference type="AlphaFoldDB" id="A0A1H9GQ57"/>
<feature type="chain" id="PRO_5038835589" description="Transcobalamin-like C-terminal domain-containing protein" evidence="2">
    <location>
        <begin position="22"/>
        <end position="201"/>
    </location>
</feature>
<evidence type="ECO:0000256" key="1">
    <source>
        <dbReference type="SAM" id="MobiDB-lite"/>
    </source>
</evidence>
<dbReference type="OrthoDB" id="2356646at2"/>
<feature type="region of interest" description="Disordered" evidence="1">
    <location>
        <begin position="179"/>
        <end position="201"/>
    </location>
</feature>
<feature type="domain" description="Transcobalamin-like C-terminal" evidence="3">
    <location>
        <begin position="97"/>
        <end position="166"/>
    </location>
</feature>
<dbReference type="Proteomes" id="UP000198833">
    <property type="component" value="Unassembled WGS sequence"/>
</dbReference>
<name>A0A1H9GQ57_9LACT</name>
<sequence>MKKFSKFLALTVVFLFLAACGNENKPEQAETTEAPQTTVVETTQAPESKSEESSAEADNQGDESNQDEKNENAVTFKFYIHGEEDPELSFTIDDAEGKSVKEAMESQDQVPFNFNEEEGVIDSINDVENNYETWETWAYLYNGSYAELGVVSQTLEAGDEIAWYYGTADEIPMSLIQEDDGTDMEANMDEESTEETAADSQ</sequence>
<proteinExistence type="predicted"/>
<dbReference type="STRING" id="89093.SAMN04488558_11614"/>
<evidence type="ECO:0000313" key="5">
    <source>
        <dbReference type="Proteomes" id="UP000198833"/>
    </source>
</evidence>
<feature type="region of interest" description="Disordered" evidence="1">
    <location>
        <begin position="25"/>
        <end position="71"/>
    </location>
</feature>
<keyword evidence="2" id="KW-0732">Signal</keyword>
<keyword evidence="5" id="KW-1185">Reference proteome</keyword>
<dbReference type="InterPro" id="IPR027954">
    <property type="entry name" value="Transcobalamin-like_C"/>
</dbReference>
<evidence type="ECO:0000256" key="2">
    <source>
        <dbReference type="SAM" id="SignalP"/>
    </source>
</evidence>
<evidence type="ECO:0000259" key="3">
    <source>
        <dbReference type="Pfam" id="PF14478"/>
    </source>
</evidence>
<reference evidence="4 5" key="1">
    <citation type="submission" date="2016-10" db="EMBL/GenBank/DDBJ databases">
        <authorList>
            <person name="de Groot N.N."/>
        </authorList>
    </citation>
    <scope>NUCLEOTIDE SEQUENCE [LARGE SCALE GENOMIC DNA]</scope>
    <source>
        <strain evidence="4 5">DSM 15695</strain>
    </source>
</reference>
<feature type="compositionally biased region" description="Acidic residues" evidence="1">
    <location>
        <begin position="53"/>
        <end position="65"/>
    </location>
</feature>
<dbReference type="PROSITE" id="PS51257">
    <property type="entry name" value="PROKAR_LIPOPROTEIN"/>
    <property type="match status" value="1"/>
</dbReference>
<evidence type="ECO:0000313" key="4">
    <source>
        <dbReference type="EMBL" id="SEQ52118.1"/>
    </source>
</evidence>